<keyword evidence="4" id="KW-0808">Transferase</keyword>
<dbReference type="SMART" id="SM00388">
    <property type="entry name" value="HisKA"/>
    <property type="match status" value="2"/>
</dbReference>
<evidence type="ECO:0000256" key="3">
    <source>
        <dbReference type="ARBA" id="ARBA00022553"/>
    </source>
</evidence>
<evidence type="ECO:0000259" key="9">
    <source>
        <dbReference type="PROSITE" id="PS50110"/>
    </source>
</evidence>
<dbReference type="EC" id="2.7.13.3" evidence="2"/>
<dbReference type="FunFam" id="3.30.565.10:FF:000006">
    <property type="entry name" value="Sensor histidine kinase WalK"/>
    <property type="match status" value="1"/>
</dbReference>
<dbReference type="InterPro" id="IPR003594">
    <property type="entry name" value="HATPase_dom"/>
</dbReference>
<dbReference type="Pfam" id="PF02518">
    <property type="entry name" value="HATPase_c"/>
    <property type="match status" value="2"/>
</dbReference>
<evidence type="ECO:0000313" key="11">
    <source>
        <dbReference type="Proteomes" id="UP000199400"/>
    </source>
</evidence>
<dbReference type="PROSITE" id="PS50110">
    <property type="entry name" value="RESPONSE_REGULATORY"/>
    <property type="match status" value="1"/>
</dbReference>
<feature type="modified residue" description="4-aspartylphosphate" evidence="6">
    <location>
        <position position="565"/>
    </location>
</feature>
<dbReference type="InterPro" id="IPR036097">
    <property type="entry name" value="HisK_dim/P_sf"/>
</dbReference>
<gene>
    <name evidence="10" type="ORF">SAMN02745121_09069</name>
</gene>
<feature type="domain" description="Response regulatory" evidence="9">
    <location>
        <begin position="517"/>
        <end position="632"/>
    </location>
</feature>
<dbReference type="InterPro" id="IPR029016">
    <property type="entry name" value="GAF-like_dom_sf"/>
</dbReference>
<feature type="compositionally biased region" description="Basic and acidic residues" evidence="7">
    <location>
        <begin position="13"/>
        <end position="45"/>
    </location>
</feature>
<feature type="region of interest" description="Disordered" evidence="7">
    <location>
        <begin position="485"/>
        <end position="510"/>
    </location>
</feature>
<evidence type="ECO:0000256" key="2">
    <source>
        <dbReference type="ARBA" id="ARBA00012438"/>
    </source>
</evidence>
<dbReference type="SUPFAM" id="SSF55781">
    <property type="entry name" value="GAF domain-like"/>
    <property type="match status" value="1"/>
</dbReference>
<keyword evidence="11" id="KW-1185">Reference proteome</keyword>
<dbReference type="Gene3D" id="3.40.50.2300">
    <property type="match status" value="1"/>
</dbReference>
<dbReference type="PRINTS" id="PR00344">
    <property type="entry name" value="BCTRLSENSOR"/>
</dbReference>
<dbReference type="InterPro" id="IPR005467">
    <property type="entry name" value="His_kinase_dom"/>
</dbReference>
<dbReference type="Pfam" id="PF00512">
    <property type="entry name" value="HisKA"/>
    <property type="match status" value="2"/>
</dbReference>
<evidence type="ECO:0000313" key="10">
    <source>
        <dbReference type="EMBL" id="SFF47026.1"/>
    </source>
</evidence>
<dbReference type="InterPro" id="IPR003661">
    <property type="entry name" value="HisK_dim/P_dom"/>
</dbReference>
<dbReference type="SUPFAM" id="SSF55874">
    <property type="entry name" value="ATPase domain of HSP90 chaperone/DNA topoisomerase II/histidine kinase"/>
    <property type="match status" value="2"/>
</dbReference>
<dbReference type="CDD" id="cd17574">
    <property type="entry name" value="REC_OmpR"/>
    <property type="match status" value="1"/>
</dbReference>
<dbReference type="InterPro" id="IPR003018">
    <property type="entry name" value="GAF"/>
</dbReference>
<dbReference type="InterPro" id="IPR001789">
    <property type="entry name" value="Sig_transdc_resp-reg_receiver"/>
</dbReference>
<dbReference type="Gene3D" id="1.10.287.130">
    <property type="match status" value="2"/>
</dbReference>
<dbReference type="PROSITE" id="PS50109">
    <property type="entry name" value="HIS_KIN"/>
    <property type="match status" value="2"/>
</dbReference>
<evidence type="ECO:0000256" key="5">
    <source>
        <dbReference type="ARBA" id="ARBA00022777"/>
    </source>
</evidence>
<dbReference type="InterPro" id="IPR004358">
    <property type="entry name" value="Sig_transdc_His_kin-like_C"/>
</dbReference>
<dbReference type="CDD" id="cd00082">
    <property type="entry name" value="HisKA"/>
    <property type="match status" value="2"/>
</dbReference>
<organism evidence="10 11">
    <name type="scientific">Nannocystis exedens</name>
    <dbReference type="NCBI Taxonomy" id="54"/>
    <lineage>
        <taxon>Bacteria</taxon>
        <taxon>Pseudomonadati</taxon>
        <taxon>Myxococcota</taxon>
        <taxon>Polyangia</taxon>
        <taxon>Nannocystales</taxon>
        <taxon>Nannocystaceae</taxon>
        <taxon>Nannocystis</taxon>
    </lineage>
</organism>
<dbReference type="SUPFAM" id="SSF52172">
    <property type="entry name" value="CheY-like"/>
    <property type="match status" value="1"/>
</dbReference>
<dbReference type="PANTHER" id="PTHR43547">
    <property type="entry name" value="TWO-COMPONENT HISTIDINE KINASE"/>
    <property type="match status" value="1"/>
</dbReference>
<dbReference type="SMART" id="SM00387">
    <property type="entry name" value="HATPase_c"/>
    <property type="match status" value="2"/>
</dbReference>
<evidence type="ECO:0000259" key="8">
    <source>
        <dbReference type="PROSITE" id="PS50109"/>
    </source>
</evidence>
<sequence>MTTKGSALDTDMEPIHEDRSPRTSSPAERDPESTSTRERQSREIRDQREFVDQLSRNPAMIDGNVEAIAQLITEPCARLLAVERVNVWLFDDTETQLQCIDQFNLSTGEHSSGGILHEHEFVEEFQALKSSLYVDASDPYTDRRTAGYVEGYLRPNRITSMLDAVIRFGGQNLGTICFEHVDKPHVWQQHEIDFACMISIQLSILLERRALRRTEEARREIQARLEATQELDALKTQFLANVSHELRTPLTLLLGPVEGLLSGVRDAPTEWQREELGTVRRSALRLLDHVNALLYFVRVGAGQVDAVFEPTDLAALTRELVGLFEFAAAKAQIRLQVSCESQPEPGYVDRSMWEKIVCNLVANALKYTFVGEIDVVLRRVGDNIELSVRDTGIGIPPEAMPHIFGRFYRVRGSRGRSAEGAGIGLALAKELVELHGGTIRAESTPDCGSIFTVQIPRGHAHLPAERLAPAALAVESREAPSSVDTAPWWLPGAPAPCEPPGTVRERSQEPERALRPRIVVADDNAEMRAYLMRLLSDRYAVEAVADGAEALAAVRARPADLVISDVMMPRLDGLDLLRALRSEASTSSTPVILVSARSGEESAVEALSAHADDYLCKPFSARELLARVGTHLELVRTRRAAAESALKDVFLGTAAHELWTPLTSLKLRVQLLQRKLEEPGGVQTAAKMLSGIDRSIARMEELTQKLLCVSAIQSGQLAVHRERSDLVAICREAAAEESAAYDREVILELPRAPVEAFVDRGRIGEVLKCLLCNALKFSPCERPVTMALREQGPEAVFVVRDQGPGIPPEEVPHIFDRFYRVPGIDVQVGSSVGLGLGLYIASAVVKQHEGRIEVETNPGQGSTFRVTLPR</sequence>
<accession>A0A1I2J260</accession>
<dbReference type="Proteomes" id="UP000199400">
    <property type="component" value="Unassembled WGS sequence"/>
</dbReference>
<comment type="catalytic activity">
    <reaction evidence="1">
        <text>ATP + protein L-histidine = ADP + protein N-phospho-L-histidine.</text>
        <dbReference type="EC" id="2.7.13.3"/>
    </reaction>
</comment>
<evidence type="ECO:0000256" key="7">
    <source>
        <dbReference type="SAM" id="MobiDB-lite"/>
    </source>
</evidence>
<evidence type="ECO:0000256" key="4">
    <source>
        <dbReference type="ARBA" id="ARBA00022679"/>
    </source>
</evidence>
<dbReference type="SMART" id="SM00065">
    <property type="entry name" value="GAF"/>
    <property type="match status" value="1"/>
</dbReference>
<dbReference type="SUPFAM" id="SSF47384">
    <property type="entry name" value="Homodimeric domain of signal transducing histidine kinase"/>
    <property type="match status" value="2"/>
</dbReference>
<name>A0A1I2J260_9BACT</name>
<dbReference type="PANTHER" id="PTHR43547:SF2">
    <property type="entry name" value="HYBRID SIGNAL TRANSDUCTION HISTIDINE KINASE C"/>
    <property type="match status" value="1"/>
</dbReference>
<dbReference type="Gene3D" id="3.30.450.40">
    <property type="match status" value="1"/>
</dbReference>
<dbReference type="Pfam" id="PF01590">
    <property type="entry name" value="GAF"/>
    <property type="match status" value="1"/>
</dbReference>
<dbReference type="EMBL" id="FOMX01000098">
    <property type="protein sequence ID" value="SFF47026.1"/>
    <property type="molecule type" value="Genomic_DNA"/>
</dbReference>
<evidence type="ECO:0000256" key="6">
    <source>
        <dbReference type="PROSITE-ProRule" id="PRU00169"/>
    </source>
</evidence>
<evidence type="ECO:0000256" key="1">
    <source>
        <dbReference type="ARBA" id="ARBA00000085"/>
    </source>
</evidence>
<protein>
    <recommendedName>
        <fullName evidence="2">histidine kinase</fullName>
        <ecNumber evidence="2">2.7.13.3</ecNumber>
    </recommendedName>
</protein>
<dbReference type="RefSeq" id="WP_170136362.1">
    <property type="nucleotide sequence ID" value="NZ_FOMX01000098.1"/>
</dbReference>
<dbReference type="CDD" id="cd00075">
    <property type="entry name" value="HATPase"/>
    <property type="match status" value="2"/>
</dbReference>
<dbReference type="InterPro" id="IPR011006">
    <property type="entry name" value="CheY-like_superfamily"/>
</dbReference>
<proteinExistence type="predicted"/>
<feature type="region of interest" description="Disordered" evidence="7">
    <location>
        <begin position="1"/>
        <end position="45"/>
    </location>
</feature>
<feature type="domain" description="Histidine kinase" evidence="8">
    <location>
        <begin position="653"/>
        <end position="870"/>
    </location>
</feature>
<dbReference type="Pfam" id="PF00072">
    <property type="entry name" value="Response_reg"/>
    <property type="match status" value="1"/>
</dbReference>
<dbReference type="SMART" id="SM00448">
    <property type="entry name" value="REC"/>
    <property type="match status" value="1"/>
</dbReference>
<dbReference type="GO" id="GO:0000155">
    <property type="term" value="F:phosphorelay sensor kinase activity"/>
    <property type="evidence" value="ECO:0007669"/>
    <property type="project" value="InterPro"/>
</dbReference>
<dbReference type="AlphaFoldDB" id="A0A1I2J260"/>
<dbReference type="STRING" id="54.SAMN02745121_09069"/>
<keyword evidence="5 10" id="KW-0418">Kinase</keyword>
<keyword evidence="3 6" id="KW-0597">Phosphoprotein</keyword>
<dbReference type="InterPro" id="IPR036890">
    <property type="entry name" value="HATPase_C_sf"/>
</dbReference>
<reference evidence="11" key="1">
    <citation type="submission" date="2016-10" db="EMBL/GenBank/DDBJ databases">
        <authorList>
            <person name="Varghese N."/>
            <person name="Submissions S."/>
        </authorList>
    </citation>
    <scope>NUCLEOTIDE SEQUENCE [LARGE SCALE GENOMIC DNA]</scope>
    <source>
        <strain evidence="11">ATCC 25963</strain>
    </source>
</reference>
<feature type="domain" description="Histidine kinase" evidence="8">
    <location>
        <begin position="241"/>
        <end position="459"/>
    </location>
</feature>
<dbReference type="Gene3D" id="3.30.565.10">
    <property type="entry name" value="Histidine kinase-like ATPase, C-terminal domain"/>
    <property type="match status" value="2"/>
</dbReference>